<evidence type="ECO:0000313" key="9">
    <source>
        <dbReference type="Proteomes" id="UP000070560"/>
    </source>
</evidence>
<sequence length="429" mass="46791">MRLVIKSGYVIDPSQSLDGIFDVLVEDGIIKAIDTNIDIQGAEVIHAQGKIVTPGLIDVHVHLREPGFEYKETIHTGAKAAVAGGFTAVCCMANTNPVNDNQEVTRYILKRATECGLARVYPIGAVSKQLKGEELACIGELKEAGVVALSDDGNPIVNSGFLRRALEYAKYFNLPIISHAEDRSLAPAGVMNEGKISTLLGLPGIPAISEEIMVFRDIKLAELTNWHIHIAHVSTAGSIELIRRAKEKKIKVTAETCPHYFTLTEEAAKEFNPNTKVSPPLRTATDVEAIKQALKEGIIDIIATDHAPHQFLEKEVPFEQAPSGIIGLESALPISLKLVEEGVLTWPQLITKMSYAPAKVFNLPGGSLKPGNLADITIIDPNFSYKIDVNQFYSKGRNCPFHGWEVKGKAIMTLIGGNIVYRISEKQQK</sequence>
<dbReference type="GO" id="GO:0004038">
    <property type="term" value="F:allantoinase activity"/>
    <property type="evidence" value="ECO:0007669"/>
    <property type="project" value="TreeGrafter"/>
</dbReference>
<dbReference type="PANTHER" id="PTHR43668:SF2">
    <property type="entry name" value="ALLANTOINASE"/>
    <property type="match status" value="1"/>
</dbReference>
<evidence type="ECO:0000256" key="1">
    <source>
        <dbReference type="ARBA" id="ARBA00002368"/>
    </source>
</evidence>
<keyword evidence="9" id="KW-1185">Reference proteome</keyword>
<evidence type="ECO:0000256" key="3">
    <source>
        <dbReference type="ARBA" id="ARBA00022723"/>
    </source>
</evidence>
<dbReference type="GO" id="GO:0044205">
    <property type="term" value="P:'de novo' UMP biosynthetic process"/>
    <property type="evidence" value="ECO:0007669"/>
    <property type="project" value="UniProtKB-UniRule"/>
</dbReference>
<feature type="active site" evidence="6">
    <location>
        <position position="305"/>
    </location>
</feature>
<dbReference type="InterPro" id="IPR006680">
    <property type="entry name" value="Amidohydro-rel"/>
</dbReference>
<feature type="binding site" evidence="6">
    <location>
        <position position="179"/>
    </location>
    <ligand>
        <name>Zn(2+)</name>
        <dbReference type="ChEBI" id="CHEBI:29105"/>
        <label>2</label>
    </ligand>
</feature>
<dbReference type="PROSITE" id="PS00482">
    <property type="entry name" value="DIHYDROOROTASE_1"/>
    <property type="match status" value="1"/>
</dbReference>
<keyword evidence="3 6" id="KW-0479">Metal-binding</keyword>
<name>A0A7U4QLF6_DESA2</name>
<dbReference type="NCBIfam" id="TIGR00857">
    <property type="entry name" value="pyrC_multi"/>
    <property type="match status" value="1"/>
</dbReference>
<dbReference type="KEGG" id="daw:HS1_001719"/>
<dbReference type="EC" id="3.5.2.3" evidence="6"/>
<dbReference type="GO" id="GO:0004151">
    <property type="term" value="F:dihydroorotase activity"/>
    <property type="evidence" value="ECO:0007669"/>
    <property type="project" value="UniProtKB-UniRule"/>
</dbReference>
<comment type="function">
    <text evidence="1 6">Catalyzes the reversible cyclization of carbamoyl aspartate to dihydroorotate.</text>
</comment>
<evidence type="ECO:0000313" key="8">
    <source>
        <dbReference type="EMBL" id="AMM41513.1"/>
    </source>
</evidence>
<evidence type="ECO:0000256" key="2">
    <source>
        <dbReference type="ARBA" id="ARBA00010286"/>
    </source>
</evidence>
<feature type="binding site" evidence="6">
    <location>
        <position position="152"/>
    </location>
    <ligand>
        <name>Zn(2+)</name>
        <dbReference type="ChEBI" id="CHEBI:29105"/>
        <label>1</label>
    </ligand>
</feature>
<dbReference type="Gene3D" id="2.30.40.10">
    <property type="entry name" value="Urease, subunit C, domain 1"/>
    <property type="match status" value="1"/>
</dbReference>
<dbReference type="GO" id="GO:0005737">
    <property type="term" value="C:cytoplasm"/>
    <property type="evidence" value="ECO:0007669"/>
    <property type="project" value="TreeGrafter"/>
</dbReference>
<feature type="binding site" evidence="6">
    <location>
        <position position="152"/>
    </location>
    <ligand>
        <name>Zn(2+)</name>
        <dbReference type="ChEBI" id="CHEBI:29105"/>
        <label>2</label>
    </ligand>
</feature>
<feature type="domain" description="Amidohydrolase-related" evidence="7">
    <location>
        <begin position="51"/>
        <end position="420"/>
    </location>
</feature>
<dbReference type="SUPFAM" id="SSF51556">
    <property type="entry name" value="Metallo-dependent hydrolases"/>
    <property type="match status" value="1"/>
</dbReference>
<comment type="similarity">
    <text evidence="2 6">Belongs to the metallo-dependent hydrolases superfamily. DHOase family. Class I DHOase subfamily.</text>
</comment>
<dbReference type="CDD" id="cd01317">
    <property type="entry name" value="DHOase_IIa"/>
    <property type="match status" value="1"/>
</dbReference>
<keyword evidence="6" id="KW-0862">Zinc</keyword>
<feature type="binding site" evidence="6">
    <location>
        <position position="62"/>
    </location>
    <ligand>
        <name>Zn(2+)</name>
        <dbReference type="ChEBI" id="CHEBI:29105"/>
        <label>1</label>
    </ligand>
</feature>
<feature type="binding site" evidence="6">
    <location>
        <position position="94"/>
    </location>
    <ligand>
        <name>substrate</name>
    </ligand>
</feature>
<dbReference type="InterPro" id="IPR050138">
    <property type="entry name" value="DHOase/Allantoinase_Hydrolase"/>
</dbReference>
<comment type="caution">
    <text evidence="6">Lacks conserved residue(s) required for the propagation of feature annotation.</text>
</comment>
<dbReference type="SUPFAM" id="SSF51338">
    <property type="entry name" value="Composite domain of metallo-dependent hydrolases"/>
    <property type="match status" value="1"/>
</dbReference>
<dbReference type="EMBL" id="CP013015">
    <property type="protein sequence ID" value="AMM41513.1"/>
    <property type="molecule type" value="Genomic_DNA"/>
</dbReference>
<evidence type="ECO:0000259" key="7">
    <source>
        <dbReference type="Pfam" id="PF01979"/>
    </source>
</evidence>
<dbReference type="GO" id="GO:0008270">
    <property type="term" value="F:zinc ion binding"/>
    <property type="evidence" value="ECO:0007669"/>
    <property type="project" value="UniProtKB-UniRule"/>
</dbReference>
<feature type="binding site" evidence="6">
    <location>
        <begin position="62"/>
        <end position="64"/>
    </location>
    <ligand>
        <name>substrate</name>
    </ligand>
</feature>
<accession>A0A7U4QLF6</accession>
<dbReference type="PANTHER" id="PTHR43668">
    <property type="entry name" value="ALLANTOINASE"/>
    <property type="match status" value="1"/>
</dbReference>
<feature type="binding site" evidence="6">
    <location>
        <position position="309"/>
    </location>
    <ligand>
        <name>substrate</name>
    </ligand>
</feature>
<dbReference type="UniPathway" id="UPA00070">
    <property type="reaction ID" value="UER00117"/>
</dbReference>
<proteinExistence type="inferred from homology"/>
<evidence type="ECO:0000256" key="4">
    <source>
        <dbReference type="ARBA" id="ARBA00022801"/>
    </source>
</evidence>
<dbReference type="HAMAP" id="MF_00220_B">
    <property type="entry name" value="PyrC_classI_B"/>
    <property type="match status" value="1"/>
</dbReference>
<keyword evidence="5 6" id="KW-0665">Pyrimidine biosynthesis</keyword>
<dbReference type="RefSeq" id="WP_066063993.1">
    <property type="nucleotide sequence ID" value="NZ_CP013015.1"/>
</dbReference>
<dbReference type="InterPro" id="IPR011059">
    <property type="entry name" value="Metal-dep_hydrolase_composite"/>
</dbReference>
<comment type="catalytic activity">
    <reaction evidence="6">
        <text>(S)-dihydroorotate + H2O = N-carbamoyl-L-aspartate + H(+)</text>
        <dbReference type="Rhea" id="RHEA:24296"/>
        <dbReference type="ChEBI" id="CHEBI:15377"/>
        <dbReference type="ChEBI" id="CHEBI:15378"/>
        <dbReference type="ChEBI" id="CHEBI:30864"/>
        <dbReference type="ChEBI" id="CHEBI:32814"/>
        <dbReference type="EC" id="3.5.2.3"/>
    </reaction>
</comment>
<dbReference type="AlphaFoldDB" id="A0A7U4QLF6"/>
<dbReference type="PROSITE" id="PS00483">
    <property type="entry name" value="DIHYDROOROTASE_2"/>
    <property type="match status" value="1"/>
</dbReference>
<reference evidence="8 9" key="1">
    <citation type="submission" date="2015-10" db="EMBL/GenBank/DDBJ databases">
        <title>Candidatus Desulfofervidus auxilii, a hydrogenotrophic sulfate-reducing bacterium involved in the thermophilic anaerobic oxidation of methane.</title>
        <authorList>
            <person name="Krukenberg V."/>
            <person name="Richter M."/>
            <person name="Wegener G."/>
        </authorList>
    </citation>
    <scope>NUCLEOTIDE SEQUENCE [LARGE SCALE GENOMIC DNA]</scope>
    <source>
        <strain evidence="8 9">HS1</strain>
    </source>
</reference>
<dbReference type="InterPro" id="IPR004722">
    <property type="entry name" value="DHOase"/>
</dbReference>
<feature type="binding site" evidence="6">
    <location>
        <position position="60"/>
    </location>
    <ligand>
        <name>Zn(2+)</name>
        <dbReference type="ChEBI" id="CHEBI:29105"/>
        <label>1</label>
    </ligand>
</feature>
<gene>
    <name evidence="6" type="primary">pyrC</name>
    <name evidence="8" type="ORF">HS1_001719</name>
</gene>
<dbReference type="Pfam" id="PF01979">
    <property type="entry name" value="Amidohydro_1"/>
    <property type="match status" value="1"/>
</dbReference>
<keyword evidence="4 6" id="KW-0378">Hydrolase</keyword>
<feature type="binding site" evidence="6">
    <location>
        <position position="305"/>
    </location>
    <ligand>
        <name>Zn(2+)</name>
        <dbReference type="ChEBI" id="CHEBI:29105"/>
        <label>1</label>
    </ligand>
</feature>
<feature type="binding site" evidence="6">
    <location>
        <position position="232"/>
    </location>
    <ligand>
        <name>Zn(2+)</name>
        <dbReference type="ChEBI" id="CHEBI:29105"/>
        <label>2</label>
    </ligand>
</feature>
<dbReference type="GO" id="GO:0006145">
    <property type="term" value="P:purine nucleobase catabolic process"/>
    <property type="evidence" value="ECO:0007669"/>
    <property type="project" value="TreeGrafter"/>
</dbReference>
<evidence type="ECO:0000256" key="5">
    <source>
        <dbReference type="ARBA" id="ARBA00022975"/>
    </source>
</evidence>
<dbReference type="OrthoDB" id="9803027at2"/>
<protein>
    <recommendedName>
        <fullName evidence="6">Dihydroorotase</fullName>
        <shortName evidence="6">DHOase</shortName>
        <ecNumber evidence="6">3.5.2.3</ecNumber>
    </recommendedName>
</protein>
<organism evidence="8 9">
    <name type="scientific">Desulfofervidus auxilii</name>
    <dbReference type="NCBI Taxonomy" id="1621989"/>
    <lineage>
        <taxon>Bacteria</taxon>
        <taxon>Pseudomonadati</taxon>
        <taxon>Thermodesulfobacteriota</taxon>
        <taxon>Candidatus Desulfofervidia</taxon>
        <taxon>Candidatus Desulfofervidales</taxon>
        <taxon>Candidatus Desulfofervidaceae</taxon>
        <taxon>Candidatus Desulfofervidus</taxon>
    </lineage>
</organism>
<dbReference type="Proteomes" id="UP000070560">
    <property type="component" value="Chromosome"/>
</dbReference>
<comment type="pathway">
    <text evidence="6">Pyrimidine metabolism; UMP biosynthesis via de novo pathway; (S)-dihydroorotate from bicarbonate: step 3/3.</text>
</comment>
<evidence type="ECO:0000256" key="6">
    <source>
        <dbReference type="HAMAP-Rule" id="MF_00220"/>
    </source>
</evidence>
<dbReference type="Gene3D" id="3.20.20.140">
    <property type="entry name" value="Metal-dependent hydrolases"/>
    <property type="match status" value="1"/>
</dbReference>
<dbReference type="InterPro" id="IPR002195">
    <property type="entry name" value="Dihydroorotase_CS"/>
</dbReference>
<dbReference type="InterPro" id="IPR032466">
    <property type="entry name" value="Metal_Hydrolase"/>
</dbReference>
<comment type="cofactor">
    <cofactor evidence="6">
        <name>Zn(2+)</name>
        <dbReference type="ChEBI" id="CHEBI:29105"/>
    </cofactor>
    <text evidence="6">Binds 2 Zn(2+) ions per subunit.</text>
</comment>